<evidence type="ECO:0000259" key="8">
    <source>
        <dbReference type="PROSITE" id="PS51192"/>
    </source>
</evidence>
<keyword evidence="5" id="KW-0067">ATP-binding</keyword>
<keyword evidence="2" id="KW-0227">DNA damage</keyword>
<dbReference type="AlphaFoldDB" id="A0A5B8R1Z0"/>
<dbReference type="SUPFAM" id="SSF52540">
    <property type="entry name" value="P-loop containing nucleoside triphosphate hydrolases"/>
    <property type="match status" value="1"/>
</dbReference>
<dbReference type="RefSeq" id="WP_208660771.1">
    <property type="nucleotide sequence ID" value="NZ_CP076856.1"/>
</dbReference>
<evidence type="ECO:0000256" key="1">
    <source>
        <dbReference type="ARBA" id="ARBA00022741"/>
    </source>
</evidence>
<evidence type="ECO:0000256" key="7">
    <source>
        <dbReference type="ARBA" id="ARBA00023204"/>
    </source>
</evidence>
<dbReference type="InterPro" id="IPR014001">
    <property type="entry name" value="Helicase_ATP-bd"/>
</dbReference>
<dbReference type="GO" id="GO:0005524">
    <property type="term" value="F:ATP binding"/>
    <property type="evidence" value="ECO:0007669"/>
    <property type="project" value="UniProtKB-KW"/>
</dbReference>
<keyword evidence="4 10" id="KW-0347">Helicase</keyword>
<keyword evidence="6" id="KW-0238">DNA-binding</keyword>
<dbReference type="SMART" id="SM00487">
    <property type="entry name" value="DEXDc"/>
    <property type="match status" value="1"/>
</dbReference>
<keyword evidence="3" id="KW-0378">Hydrolase</keyword>
<dbReference type="SMART" id="SM00490">
    <property type="entry name" value="HELICc"/>
    <property type="match status" value="1"/>
</dbReference>
<name>A0A5B8R1Z0_9GAMM</name>
<evidence type="ECO:0000256" key="4">
    <source>
        <dbReference type="ARBA" id="ARBA00022806"/>
    </source>
</evidence>
<evidence type="ECO:0000256" key="2">
    <source>
        <dbReference type="ARBA" id="ARBA00022763"/>
    </source>
</evidence>
<dbReference type="Pfam" id="PF00271">
    <property type="entry name" value="Helicase_C"/>
    <property type="match status" value="1"/>
</dbReference>
<dbReference type="GO" id="GO:0003678">
    <property type="term" value="F:DNA helicase activity"/>
    <property type="evidence" value="ECO:0007669"/>
    <property type="project" value="TreeGrafter"/>
</dbReference>
<accession>A0A5B8R1Z0</accession>
<dbReference type="GO" id="GO:0006281">
    <property type="term" value="P:DNA repair"/>
    <property type="evidence" value="ECO:0007669"/>
    <property type="project" value="UniProtKB-KW"/>
</dbReference>
<dbReference type="PANTHER" id="PTHR47964">
    <property type="entry name" value="ATP-DEPENDENT DNA HELICASE HOMOLOG RECG, CHLOROPLASTIC"/>
    <property type="match status" value="1"/>
</dbReference>
<dbReference type="GO" id="GO:0003677">
    <property type="term" value="F:DNA binding"/>
    <property type="evidence" value="ECO:0007669"/>
    <property type="project" value="UniProtKB-KW"/>
</dbReference>
<dbReference type="PANTHER" id="PTHR47964:SF1">
    <property type="entry name" value="ATP-DEPENDENT DNA HELICASE HOMOLOG RECG, CHLOROPLASTIC"/>
    <property type="match status" value="1"/>
</dbReference>
<dbReference type="Gene3D" id="3.40.50.300">
    <property type="entry name" value="P-loop containing nucleotide triphosphate hydrolases"/>
    <property type="match status" value="2"/>
</dbReference>
<dbReference type="PROSITE" id="PS51194">
    <property type="entry name" value="HELICASE_CTER"/>
    <property type="match status" value="1"/>
</dbReference>
<evidence type="ECO:0000256" key="6">
    <source>
        <dbReference type="ARBA" id="ARBA00023125"/>
    </source>
</evidence>
<feature type="domain" description="Helicase ATP-binding" evidence="8">
    <location>
        <begin position="285"/>
        <end position="432"/>
    </location>
</feature>
<dbReference type="PROSITE" id="PS51192">
    <property type="entry name" value="HELICASE_ATP_BIND_1"/>
    <property type="match status" value="1"/>
</dbReference>
<dbReference type="InterPro" id="IPR027417">
    <property type="entry name" value="P-loop_NTPase"/>
</dbReference>
<proteinExistence type="predicted"/>
<dbReference type="EMBL" id="CP031775">
    <property type="protein sequence ID" value="QDZ92943.1"/>
    <property type="molecule type" value="Genomic_DNA"/>
</dbReference>
<reference evidence="10" key="1">
    <citation type="journal article" date="2019" name="Ecotoxicol. Environ. Saf.">
        <title>Microbial characterization of heavy metal resistant bacterial strains isolated from an electroplating wastewater treatment plant.</title>
        <authorList>
            <person name="Cai X."/>
            <person name="Zheng X."/>
            <person name="Zhang D."/>
            <person name="Iqbal W."/>
            <person name="Liu C."/>
            <person name="Yang B."/>
            <person name="Zhao X."/>
            <person name="Lu X."/>
            <person name="Mao Y."/>
        </authorList>
    </citation>
    <scope>NUCLEOTIDE SEQUENCE [LARGE SCALE GENOMIC DNA]</scope>
    <source>
        <strain evidence="10">Ni1-3</strain>
    </source>
</reference>
<evidence type="ECO:0000259" key="9">
    <source>
        <dbReference type="PROSITE" id="PS51194"/>
    </source>
</evidence>
<dbReference type="InterPro" id="IPR011545">
    <property type="entry name" value="DEAD/DEAH_box_helicase_dom"/>
</dbReference>
<organism evidence="10">
    <name type="scientific">Shewanella decolorationis</name>
    <dbReference type="NCBI Taxonomy" id="256839"/>
    <lineage>
        <taxon>Bacteria</taxon>
        <taxon>Pseudomonadati</taxon>
        <taxon>Pseudomonadota</taxon>
        <taxon>Gammaproteobacteria</taxon>
        <taxon>Alteromonadales</taxon>
        <taxon>Shewanellaceae</taxon>
        <taxon>Shewanella</taxon>
    </lineage>
</organism>
<protein>
    <submittedName>
        <fullName evidence="10">Helicase</fullName>
    </submittedName>
</protein>
<gene>
    <name evidence="10" type="ORF">D0436_22180</name>
</gene>
<keyword evidence="1" id="KW-0547">Nucleotide-binding</keyword>
<sequence length="664" mass="74021">MTDTSLEQLSKFGITELWQVGLVMPLQYKDLRLVQYDLNPYQRFSGMTLFGGHIHSVSDIKLGRTKKRSPFIIVELTDQLGFRLKTFVYDTAENLKSLSNGLAMANQHHPIYVYGLPEYQNQQLILKNQEFIAPDDLGRLHVCYELAKGRSKAEPNVIDFLSRLLSERDVIKECADKIRELLSATTVSNKRLKQFLGAAPSDNIEQMLQEIHFRDCVQRGYARIRQVSKLAAVLIGAEAKELASQWGVKRVPLHFESEAIDNRIKSLPFQMTEEQKSAALSMVAQMTSAVSQHMMLIGDVGTGKSCVIGTCAASVVDAGGRVAIMLPTSNLARQLHREFSEYYPDISPTLVIEGEIIEEISQCRMLIGTTAILHKQWPFTFDLTVVDEQHKFSVEQRELFCADGAHLLESTATPVPRTAALLKHGVLKVYELKHCFVDKRIESRLLEHYAGRDLAIRALATLQSGQKLLIVCALKDESKCEAFADIQNATETYEKWCRFIHSNRHVLPDGSGVVLAHGGLTNEENAAAIDALNTGDANVLVATTLVETGLTIKGLTHCIVMNPDRLGLVQLHQLRGRLARHGGVGYFDLLLPPEISPKSKDRLELISQISHGVTLAIEDMKLRGFGDLTKSGRSQTGVNQRYLFGYKINLDDLNDAIELIDTSS</sequence>
<dbReference type="Pfam" id="PF00270">
    <property type="entry name" value="DEAD"/>
    <property type="match status" value="1"/>
</dbReference>
<keyword evidence="7" id="KW-0234">DNA repair</keyword>
<evidence type="ECO:0000256" key="3">
    <source>
        <dbReference type="ARBA" id="ARBA00022801"/>
    </source>
</evidence>
<dbReference type="InterPro" id="IPR047112">
    <property type="entry name" value="RecG/Mfd"/>
</dbReference>
<evidence type="ECO:0000313" key="10">
    <source>
        <dbReference type="EMBL" id="QDZ92943.1"/>
    </source>
</evidence>
<dbReference type="GO" id="GO:0016787">
    <property type="term" value="F:hydrolase activity"/>
    <property type="evidence" value="ECO:0007669"/>
    <property type="project" value="UniProtKB-KW"/>
</dbReference>
<evidence type="ECO:0000256" key="5">
    <source>
        <dbReference type="ARBA" id="ARBA00022840"/>
    </source>
</evidence>
<dbReference type="InterPro" id="IPR001650">
    <property type="entry name" value="Helicase_C-like"/>
</dbReference>
<feature type="domain" description="Helicase C-terminal" evidence="9">
    <location>
        <begin position="454"/>
        <end position="621"/>
    </location>
</feature>